<gene>
    <name evidence="3" type="ORF">TI39_contig598g00028</name>
</gene>
<comment type="caution">
    <text evidence="3">The sequence shown here is derived from an EMBL/GenBank/DDBJ whole genome shotgun (WGS) entry which is preliminary data.</text>
</comment>
<evidence type="ECO:0000313" key="3">
    <source>
        <dbReference type="EMBL" id="KJX96834.1"/>
    </source>
</evidence>
<dbReference type="SUPFAM" id="SSF53474">
    <property type="entry name" value="alpha/beta-Hydrolases"/>
    <property type="match status" value="1"/>
</dbReference>
<organism evidence="3 4">
    <name type="scientific">Zymoseptoria brevis</name>
    <dbReference type="NCBI Taxonomy" id="1047168"/>
    <lineage>
        <taxon>Eukaryota</taxon>
        <taxon>Fungi</taxon>
        <taxon>Dikarya</taxon>
        <taxon>Ascomycota</taxon>
        <taxon>Pezizomycotina</taxon>
        <taxon>Dothideomycetes</taxon>
        <taxon>Dothideomycetidae</taxon>
        <taxon>Mycosphaerellales</taxon>
        <taxon>Mycosphaerellaceae</taxon>
        <taxon>Zymoseptoria</taxon>
    </lineage>
</organism>
<feature type="compositionally biased region" description="Basic and acidic residues" evidence="1">
    <location>
        <begin position="488"/>
        <end position="588"/>
    </location>
</feature>
<evidence type="ECO:0000256" key="1">
    <source>
        <dbReference type="SAM" id="MobiDB-lite"/>
    </source>
</evidence>
<feature type="compositionally biased region" description="Polar residues" evidence="1">
    <location>
        <begin position="367"/>
        <end position="389"/>
    </location>
</feature>
<feature type="region of interest" description="Disordered" evidence="1">
    <location>
        <begin position="354"/>
        <end position="661"/>
    </location>
</feature>
<sequence length="717" mass="80166">MAEERGRKAEGSRNPPPLPQRQSHTEVETPPPYKSIMHQQKAYEKASSFPEPNAAGLMHNDPRSSSQQSLVPEPGSQSERRKLLCVFVHGFMGNETSFRSFPAHVHSLLTVLLAETHVVHTKVYPRYRSRGNITVARDSFSKWIEPHQDSMTDVVLLGHSMGGLLCAEIVLMRPPSPGSRPLNHRILGTINFDVPFLGMHPGIVKSGLASLFKPADEPRDVLAEAANSADSAEEGSSQDPAAISSPPPRPDTFWSKGQMDPNYNTPYPNDVKLAERKGWRNAWHFVSKHSDNLTGATKKLISSHLEFGGAMANYGELKTRYARIRALEEQDSRIRQSVVEGGVPPRVRFINYYTASTGRPKKPASPNRKSPSPGRSRQSSTAASDQRPASTHRERESRSLSTSSVNERPSRQSLSPSPLRSATSMRDLSPRPEMLSISPRPEPQQEECDSAMESLSIGEPSGGTATLSELPELPEPPKPLDLSFIEDPDTRRAVEKEHAKAVKIYEKTAKERSKLIEDRKKAQDKHARKEQKAAVKAEKEETKHRTKSDHKLTHSEKEALRLEAEKQRMEAEARRMRGEPEPESEPARIDSLPRSSVDSSRRPSMSTSAVTSTTTIPTISRITTGDTENLSKTESKEKPKGPPKDRKFCSLPPKDSNGERDPCWVRVFMKDMDEVGAHCGLFFVDERYERLVGDVAERIEGWVKEDVDRRMLEDMKE</sequence>
<dbReference type="AlphaFoldDB" id="A0A0F4GH85"/>
<feature type="compositionally biased region" description="Low complexity" evidence="1">
    <location>
        <begin position="592"/>
        <end position="624"/>
    </location>
</feature>
<feature type="compositionally biased region" description="Low complexity" evidence="1">
    <location>
        <begin position="224"/>
        <end position="237"/>
    </location>
</feature>
<dbReference type="Proteomes" id="UP000033647">
    <property type="component" value="Unassembled WGS sequence"/>
</dbReference>
<protein>
    <recommendedName>
        <fullName evidence="2">AB hydrolase-1 domain-containing protein</fullName>
    </recommendedName>
</protein>
<feature type="domain" description="AB hydrolase-1" evidence="2">
    <location>
        <begin position="86"/>
        <end position="196"/>
    </location>
</feature>
<dbReference type="PANTHER" id="PTHR47842">
    <property type="entry name" value="EXPRESSED PROTEIN"/>
    <property type="match status" value="1"/>
</dbReference>
<dbReference type="Gene3D" id="3.40.50.1820">
    <property type="entry name" value="alpha/beta hydrolase"/>
    <property type="match status" value="1"/>
</dbReference>
<reference evidence="3 4" key="1">
    <citation type="submission" date="2015-03" db="EMBL/GenBank/DDBJ databases">
        <title>RNA-seq based gene annotation and comparative genomics of four Zymoseptoria species reveal species-specific pathogenicity related genes and transposable element activity.</title>
        <authorList>
            <person name="Grandaubert J."/>
            <person name="Bhattacharyya A."/>
            <person name="Stukenbrock E.H."/>
        </authorList>
    </citation>
    <scope>NUCLEOTIDE SEQUENCE [LARGE SCALE GENOMIC DNA]</scope>
    <source>
        <strain evidence="3 4">Zb18110</strain>
    </source>
</reference>
<feature type="region of interest" description="Disordered" evidence="1">
    <location>
        <begin position="1"/>
        <end position="77"/>
    </location>
</feature>
<dbReference type="OrthoDB" id="3248508at2759"/>
<feature type="region of interest" description="Disordered" evidence="1">
    <location>
        <begin position="224"/>
        <end position="267"/>
    </location>
</feature>
<dbReference type="PANTHER" id="PTHR47842:SF3">
    <property type="entry name" value="DUF676 DOMAIN-CONTAINING PROTEIN"/>
    <property type="match status" value="1"/>
</dbReference>
<dbReference type="InterPro" id="IPR000073">
    <property type="entry name" value="AB_hydrolase_1"/>
</dbReference>
<dbReference type="EMBL" id="LAFY01000590">
    <property type="protein sequence ID" value="KJX96834.1"/>
    <property type="molecule type" value="Genomic_DNA"/>
</dbReference>
<dbReference type="STRING" id="1047168.A0A0F4GH85"/>
<proteinExistence type="predicted"/>
<dbReference type="InterPro" id="IPR029058">
    <property type="entry name" value="AB_hydrolase_fold"/>
</dbReference>
<accession>A0A0F4GH85</accession>
<name>A0A0F4GH85_9PEZI</name>
<feature type="compositionally biased region" description="Basic and acidic residues" evidence="1">
    <location>
        <begin position="629"/>
        <end position="648"/>
    </location>
</feature>
<dbReference type="Pfam" id="PF12697">
    <property type="entry name" value="Abhydrolase_6"/>
    <property type="match status" value="1"/>
</dbReference>
<evidence type="ECO:0000259" key="2">
    <source>
        <dbReference type="Pfam" id="PF12697"/>
    </source>
</evidence>
<feature type="compositionally biased region" description="Low complexity" evidence="1">
    <location>
        <begin position="411"/>
        <end position="421"/>
    </location>
</feature>
<feature type="compositionally biased region" description="Basic and acidic residues" evidence="1">
    <location>
        <begin position="1"/>
        <end position="11"/>
    </location>
</feature>
<keyword evidence="4" id="KW-1185">Reference proteome</keyword>
<evidence type="ECO:0000313" key="4">
    <source>
        <dbReference type="Proteomes" id="UP000033647"/>
    </source>
</evidence>